<dbReference type="EMBL" id="LSBH01000117">
    <property type="protein sequence ID" value="OAQ57329.1"/>
    <property type="molecule type" value="Genomic_DNA"/>
</dbReference>
<comment type="caution">
    <text evidence="1">The sequence shown here is derived from an EMBL/GenBank/DDBJ whole genome shotgun (WGS) entry which is preliminary data.</text>
</comment>
<evidence type="ECO:0000313" key="1">
    <source>
        <dbReference type="EMBL" id="OAQ57329.1"/>
    </source>
</evidence>
<name>A0A179EWN0_PURLI</name>
<protein>
    <submittedName>
        <fullName evidence="1">Uncharacterized protein</fullName>
    </submittedName>
</protein>
<accession>A0A179EWN0</accession>
<dbReference type="AlphaFoldDB" id="A0A179EWN0"/>
<dbReference type="Proteomes" id="UP000078240">
    <property type="component" value="Unassembled WGS sequence"/>
</dbReference>
<organism evidence="1 2">
    <name type="scientific">Purpureocillium lilacinum</name>
    <name type="common">Paecilomyces lilacinus</name>
    <dbReference type="NCBI Taxonomy" id="33203"/>
    <lineage>
        <taxon>Eukaryota</taxon>
        <taxon>Fungi</taxon>
        <taxon>Dikarya</taxon>
        <taxon>Ascomycota</taxon>
        <taxon>Pezizomycotina</taxon>
        <taxon>Sordariomycetes</taxon>
        <taxon>Hypocreomycetidae</taxon>
        <taxon>Hypocreales</taxon>
        <taxon>Ophiocordycipitaceae</taxon>
        <taxon>Purpureocillium</taxon>
    </lineage>
</organism>
<sequence length="372" mass="41767">MHCVEVEVEAEAITSSLSGKLGEYPVCGVDIPVPAKRMCFSHKRWYQYDYKSPWRKLGTAKCIPGMARMWVLCAILGHARRWSPSLGFAQGCLSSIKTLTGLQDWKVVARIGNSSRRILVRPCPTASSHKALPSSRGRLHSPTPCGCRVVRVHTLTVAVRFGRSHPVLRVSSPTLFIDSRHGSINTDCTFPCMRLGSCAAHHVDRIVTSARLNSSVCLMLGGCHLVFLESLTPFANVSVSRPDHDLDLFPLLARDPAFSFLTERNIIWFDEHPLCINDDSVCGGWSMPNTFLCLFAGCKLQRDQPSPVGRMEGKEENHLWFEKWAKPASYTPRVWWQRHHASDKLRRVPYAHAPSRHPTFVGLMRPPTVFTD</sequence>
<reference evidence="1 2" key="1">
    <citation type="submission" date="2016-01" db="EMBL/GenBank/DDBJ databases">
        <title>Biosynthesis of antibiotic leucinostatins and their inhibition on Phytophthora in bio-control Purpureocillium lilacinum.</title>
        <authorList>
            <person name="Wang G."/>
            <person name="Liu Z."/>
            <person name="Lin R."/>
            <person name="Li E."/>
            <person name="Mao Z."/>
            <person name="Ling J."/>
            <person name="Yin W."/>
            <person name="Xie B."/>
        </authorList>
    </citation>
    <scope>NUCLEOTIDE SEQUENCE [LARGE SCALE GENOMIC DNA]</scope>
    <source>
        <strain evidence="1">PLBJ-1</strain>
    </source>
</reference>
<proteinExistence type="predicted"/>
<evidence type="ECO:0000313" key="2">
    <source>
        <dbReference type="Proteomes" id="UP000078240"/>
    </source>
</evidence>
<gene>
    <name evidence="1" type="ORF">VFPBJ_11762</name>
</gene>